<dbReference type="SUPFAM" id="SSF53474">
    <property type="entry name" value="alpha/beta-Hydrolases"/>
    <property type="match status" value="1"/>
</dbReference>
<dbReference type="GO" id="GO:0006508">
    <property type="term" value="P:proteolysis"/>
    <property type="evidence" value="ECO:0007669"/>
    <property type="project" value="InterPro"/>
</dbReference>
<keyword evidence="1" id="KW-0378">Hydrolase</keyword>
<feature type="domain" description="Peptidase S9 prolyl oligopeptidase catalytic" evidence="4">
    <location>
        <begin position="515"/>
        <end position="718"/>
    </location>
</feature>
<feature type="region of interest" description="Disordered" evidence="3">
    <location>
        <begin position="175"/>
        <end position="196"/>
    </location>
</feature>
<protein>
    <submittedName>
        <fullName evidence="5">Putative acylaminoacyl-peptidase</fullName>
    </submittedName>
</protein>
<keyword evidence="2" id="KW-0720">Serine protease</keyword>
<dbReference type="InterPro" id="IPR001375">
    <property type="entry name" value="Peptidase_S9_cat"/>
</dbReference>
<dbReference type="InterPro" id="IPR011659">
    <property type="entry name" value="WD40"/>
</dbReference>
<accession>M0HP81</accession>
<sequence length="726" mass="79405">MAVCEVSQYMSGKLSVESFYDLSRPTDTAVSPDGQTVAFTVAESDPDEDERVASLYVVPTDGSRKPHRLTRLPGASSPTWSPDGSRLAFIAARDEDVSRRVGRQADASADEDEDEADASAESDGDDDSDENEADGDDSDDATAGPNGDEPKPQVWCFDLELGGDATQLTSFDEGVSEFDWSPDGDQLVVSSRDPTEEEQEYLEQRKDGGPIETERLQHKVNGVGWTDEVTTYLFVVDLDTGETERLDEATAAGPISDASGLQPAWGPNDRIAYITSDAEHPDDTYATDLFLIDPDGSNVENVTDGDQLLGGPKWSPDGTQVAFVSGDAENWYVPSEIHVADLGTDEVRSLSNSLDRTVAMGAGPHWASNDELYTLVADEAKTRLVRLTPDADAPERVFEAQGDYRAIQTLDVGGDHAGLVVSDPSEGWDIYSLSLDDVDATDEVDAESFKRLSALNTDFVDEYEMPQTRRVAYESDGWEVEGIVYAPADFDFDDPDPLPTIVAIHGGPMSYDEPEFRFEHPAFTSRDYLVFRPNYRGGTSYGQEFAEELRGQWGTAEVDDIVAGVEDLTDRGWTDPDRVFGYGVSYGGIAQGYLVTQTDLLTAAVPEHGIYDLRSDYGTGDSRLSIEHEFGTPWENPDTIDAASAITDAGNIDTPLLVMAGGQDWRCPPTQSEQLYAAAKSQGVDAKLVVYPDEHHAVSNPERATHRLEQILDWYERHDPAVEVEE</sequence>
<dbReference type="GO" id="GO:0004252">
    <property type="term" value="F:serine-type endopeptidase activity"/>
    <property type="evidence" value="ECO:0007669"/>
    <property type="project" value="TreeGrafter"/>
</dbReference>
<keyword evidence="2" id="KW-0645">Protease</keyword>
<evidence type="ECO:0000313" key="6">
    <source>
        <dbReference type="Proteomes" id="UP000011612"/>
    </source>
</evidence>
<organism evidence="5 6">
    <name type="scientific">Haloferax elongans ATCC BAA-1513</name>
    <dbReference type="NCBI Taxonomy" id="1230453"/>
    <lineage>
        <taxon>Archaea</taxon>
        <taxon>Methanobacteriati</taxon>
        <taxon>Methanobacteriota</taxon>
        <taxon>Stenosarchaea group</taxon>
        <taxon>Halobacteria</taxon>
        <taxon>Halobacteriales</taxon>
        <taxon>Haloferacaceae</taxon>
        <taxon>Haloferax</taxon>
    </lineage>
</organism>
<feature type="region of interest" description="Disordered" evidence="3">
    <location>
        <begin position="58"/>
        <end position="154"/>
    </location>
</feature>
<evidence type="ECO:0000256" key="2">
    <source>
        <dbReference type="ARBA" id="ARBA00022825"/>
    </source>
</evidence>
<dbReference type="Pfam" id="PF00326">
    <property type="entry name" value="Peptidase_S9"/>
    <property type="match status" value="1"/>
</dbReference>
<dbReference type="EMBL" id="AOLK01000015">
    <property type="protein sequence ID" value="ELZ85543.1"/>
    <property type="molecule type" value="Genomic_DNA"/>
</dbReference>
<dbReference type="Gene3D" id="2.120.10.30">
    <property type="entry name" value="TolB, C-terminal domain"/>
    <property type="match status" value="2"/>
</dbReference>
<proteinExistence type="predicted"/>
<name>M0HP81_HALEO</name>
<evidence type="ECO:0000313" key="5">
    <source>
        <dbReference type="EMBL" id="ELZ85543.1"/>
    </source>
</evidence>
<evidence type="ECO:0000259" key="4">
    <source>
        <dbReference type="Pfam" id="PF00326"/>
    </source>
</evidence>
<dbReference type="InterPro" id="IPR011042">
    <property type="entry name" value="6-blade_b-propeller_TolB-like"/>
</dbReference>
<evidence type="ECO:0000256" key="3">
    <source>
        <dbReference type="SAM" id="MobiDB-lite"/>
    </source>
</evidence>
<evidence type="ECO:0000256" key="1">
    <source>
        <dbReference type="ARBA" id="ARBA00022801"/>
    </source>
</evidence>
<comment type="caution">
    <text evidence="5">The sequence shown here is derived from an EMBL/GenBank/DDBJ whole genome shotgun (WGS) entry which is preliminary data.</text>
</comment>
<dbReference type="PANTHER" id="PTHR42776">
    <property type="entry name" value="SERINE PEPTIDASE S9 FAMILY MEMBER"/>
    <property type="match status" value="1"/>
</dbReference>
<dbReference type="STRING" id="1230453.C453_06998"/>
<keyword evidence="6" id="KW-1185">Reference proteome</keyword>
<dbReference type="SUPFAM" id="SSF82171">
    <property type="entry name" value="DPP6 N-terminal domain-like"/>
    <property type="match status" value="1"/>
</dbReference>
<dbReference type="Gene3D" id="3.40.50.1820">
    <property type="entry name" value="alpha/beta hydrolase"/>
    <property type="match status" value="1"/>
</dbReference>
<gene>
    <name evidence="5" type="ORF">C453_06998</name>
</gene>
<dbReference type="InterPro" id="IPR029058">
    <property type="entry name" value="AB_hydrolase_fold"/>
</dbReference>
<dbReference type="Pfam" id="PF07676">
    <property type="entry name" value="PD40"/>
    <property type="match status" value="2"/>
</dbReference>
<dbReference type="AlphaFoldDB" id="M0HP81"/>
<dbReference type="PATRIC" id="fig|1230453.4.peg.1348"/>
<feature type="compositionally biased region" description="Acidic residues" evidence="3">
    <location>
        <begin position="108"/>
        <end position="140"/>
    </location>
</feature>
<dbReference type="Proteomes" id="UP000011612">
    <property type="component" value="Unassembled WGS sequence"/>
</dbReference>
<reference evidence="5 6" key="1">
    <citation type="journal article" date="2014" name="PLoS Genet.">
        <title>Phylogenetically driven sequencing of extremely halophilic archaea reveals strategies for static and dynamic osmo-response.</title>
        <authorList>
            <person name="Becker E.A."/>
            <person name="Seitzer P.M."/>
            <person name="Tritt A."/>
            <person name="Larsen D."/>
            <person name="Krusor M."/>
            <person name="Yao A.I."/>
            <person name="Wu D."/>
            <person name="Madern D."/>
            <person name="Eisen J.A."/>
            <person name="Darling A.E."/>
            <person name="Facciotti M.T."/>
        </authorList>
    </citation>
    <scope>NUCLEOTIDE SEQUENCE [LARGE SCALE GENOMIC DNA]</scope>
    <source>
        <strain evidence="5 6">ATCC BAA-1513</strain>
    </source>
</reference>
<dbReference type="PANTHER" id="PTHR42776:SF27">
    <property type="entry name" value="DIPEPTIDYL PEPTIDASE FAMILY MEMBER 6"/>
    <property type="match status" value="1"/>
</dbReference>